<dbReference type="EMBL" id="CP029600">
    <property type="protein sequence ID" value="AWO00685.1"/>
    <property type="molecule type" value="Genomic_DNA"/>
</dbReference>
<dbReference type="RefSeq" id="WP_119076396.1">
    <property type="nucleotide sequence ID" value="NZ_CP029600.1"/>
</dbReference>
<proteinExistence type="predicted"/>
<dbReference type="PROSITE" id="PS50164">
    <property type="entry name" value="GIY_YIG"/>
    <property type="match status" value="1"/>
</dbReference>
<feature type="domain" description="HTH HARE-type" evidence="3">
    <location>
        <begin position="1"/>
        <end position="74"/>
    </location>
</feature>
<evidence type="ECO:0000313" key="5">
    <source>
        <dbReference type="Proteomes" id="UP000246099"/>
    </source>
</evidence>
<dbReference type="InterPro" id="IPR007759">
    <property type="entry name" value="Asxl_HARE-HTH"/>
</dbReference>
<evidence type="ECO:0000259" key="3">
    <source>
        <dbReference type="PROSITE" id="PS51913"/>
    </source>
</evidence>
<evidence type="ECO:0008006" key="6">
    <source>
        <dbReference type="Google" id="ProtNLM"/>
    </source>
</evidence>
<accession>A0ABM6W9N9</accession>
<name>A0ABM6W9N9_9BACT</name>
<dbReference type="InterPro" id="IPR000305">
    <property type="entry name" value="GIY-YIG_endonuc"/>
</dbReference>
<protein>
    <recommendedName>
        <fullName evidence="6">HTH HARE-type domain-containing protein</fullName>
    </recommendedName>
</protein>
<reference evidence="4 5" key="1">
    <citation type="submission" date="2018-05" db="EMBL/GenBank/DDBJ databases">
        <title>Chitinophaga sp. nov., isolated from rhizosphere soil of Alhagi.</title>
        <authorList>
            <person name="Liu Y."/>
        </authorList>
    </citation>
    <scope>NUCLEOTIDE SEQUENCE [LARGE SCALE GENOMIC DNA]</scope>
    <source>
        <strain evidence="4 5">T22</strain>
    </source>
</reference>
<evidence type="ECO:0000256" key="1">
    <source>
        <dbReference type="ARBA" id="ARBA00023163"/>
    </source>
</evidence>
<dbReference type="Proteomes" id="UP000246099">
    <property type="component" value="Chromosome"/>
</dbReference>
<dbReference type="PROSITE" id="PS51913">
    <property type="entry name" value="HTH_HARE"/>
    <property type="match status" value="1"/>
</dbReference>
<dbReference type="Pfam" id="PF05066">
    <property type="entry name" value="HARE-HTH"/>
    <property type="match status" value="1"/>
</dbReference>
<sequence length="271" mass="31123">MKWIDAIIKVLQEEGKSMHYEEIAQKILDKNFRTKVGATPAATVVSIITTDINQKKEESAFIRVGLGEYFLRHSTQVIISPEVVSAEEEIEEQKKIDEAVKEFTDQGIIKTFGMYWSRDYILWKNNPTLYGAEQRGSTPVNFGSQIGIYLLHDGRDVIYIGQALEQSIAQRLYQHTSDRLGGRWNRFSWFGLRGVKQNGILTDIASQLTTSLSELTNTLEAILVEALEPRQNRKRGNMFYGLEFIQEKDPELSKRDMVSLLDDMKEQLIKR</sequence>
<evidence type="ECO:0000313" key="4">
    <source>
        <dbReference type="EMBL" id="AWO00685.1"/>
    </source>
</evidence>
<keyword evidence="1" id="KW-0804">Transcription</keyword>
<organism evidence="4 5">
    <name type="scientific">Chitinophaga alhagiae</name>
    <dbReference type="NCBI Taxonomy" id="2203219"/>
    <lineage>
        <taxon>Bacteria</taxon>
        <taxon>Pseudomonadati</taxon>
        <taxon>Bacteroidota</taxon>
        <taxon>Chitinophagia</taxon>
        <taxon>Chitinophagales</taxon>
        <taxon>Chitinophagaceae</taxon>
        <taxon>Chitinophaga</taxon>
    </lineage>
</organism>
<feature type="domain" description="GIY-YIG" evidence="2">
    <location>
        <begin position="144"/>
        <end position="238"/>
    </location>
</feature>
<gene>
    <name evidence="4" type="ORF">DLD77_02725</name>
</gene>
<evidence type="ECO:0000259" key="2">
    <source>
        <dbReference type="PROSITE" id="PS50164"/>
    </source>
</evidence>
<keyword evidence="5" id="KW-1185">Reference proteome</keyword>